<protein>
    <submittedName>
        <fullName evidence="2">Uncharacterized protein</fullName>
    </submittedName>
</protein>
<keyword evidence="3" id="KW-1185">Reference proteome</keyword>
<name>A0A7V7PQY3_9HYPH</name>
<feature type="compositionally biased region" description="Basic and acidic residues" evidence="1">
    <location>
        <begin position="1"/>
        <end position="16"/>
    </location>
</feature>
<accession>A0A7V7PQY3</accession>
<evidence type="ECO:0000256" key="1">
    <source>
        <dbReference type="SAM" id="MobiDB-lite"/>
    </source>
</evidence>
<dbReference type="RefSeq" id="WP_150969028.1">
    <property type="nucleotide sequence ID" value="NZ_VZDO01000004.1"/>
</dbReference>
<sequence length="61" mass="7089">MERDYRNRAENNEARSIETGATTERDVAPSEGLRSIPRDDARKLLKNILSERSEVFRKLAR</sequence>
<evidence type="ECO:0000313" key="3">
    <source>
        <dbReference type="Proteomes" id="UP000432089"/>
    </source>
</evidence>
<comment type="caution">
    <text evidence="2">The sequence shown here is derived from an EMBL/GenBank/DDBJ whole genome shotgun (WGS) entry which is preliminary data.</text>
</comment>
<reference evidence="2 3" key="1">
    <citation type="submission" date="2019-09" db="EMBL/GenBank/DDBJ databases">
        <title>YIM 132180 draft genome.</title>
        <authorList>
            <person name="Zhang K."/>
        </authorList>
    </citation>
    <scope>NUCLEOTIDE SEQUENCE [LARGE SCALE GENOMIC DNA]</scope>
    <source>
        <strain evidence="2 3">YIM 132180</strain>
    </source>
</reference>
<gene>
    <name evidence="2" type="ORF">F6X38_07785</name>
</gene>
<dbReference type="Proteomes" id="UP000432089">
    <property type="component" value="Unassembled WGS sequence"/>
</dbReference>
<dbReference type="EMBL" id="VZDO01000004">
    <property type="protein sequence ID" value="KAB0680876.1"/>
    <property type="molecule type" value="Genomic_DNA"/>
</dbReference>
<evidence type="ECO:0000313" key="2">
    <source>
        <dbReference type="EMBL" id="KAB0680876.1"/>
    </source>
</evidence>
<proteinExistence type="predicted"/>
<organism evidence="2 3">
    <name type="scientific">Plantimonas leprariae</name>
    <dbReference type="NCBI Taxonomy" id="2615207"/>
    <lineage>
        <taxon>Bacteria</taxon>
        <taxon>Pseudomonadati</taxon>
        <taxon>Pseudomonadota</taxon>
        <taxon>Alphaproteobacteria</taxon>
        <taxon>Hyphomicrobiales</taxon>
        <taxon>Aurantimonadaceae</taxon>
        <taxon>Plantimonas</taxon>
    </lineage>
</organism>
<dbReference type="AlphaFoldDB" id="A0A7V7PQY3"/>
<feature type="region of interest" description="Disordered" evidence="1">
    <location>
        <begin position="1"/>
        <end position="34"/>
    </location>
</feature>